<feature type="non-terminal residue" evidence="1">
    <location>
        <position position="1"/>
    </location>
</feature>
<protein>
    <submittedName>
        <fullName evidence="1">Uncharacterized protein</fullName>
    </submittedName>
</protein>
<feature type="non-terminal residue" evidence="1">
    <location>
        <position position="169"/>
    </location>
</feature>
<dbReference type="EMBL" id="GEMB01007736">
    <property type="protein sequence ID" value="JAR95710.1"/>
    <property type="molecule type" value="Transcribed_RNA"/>
</dbReference>
<evidence type="ECO:0000313" key="1">
    <source>
        <dbReference type="EMBL" id="JAR95710.1"/>
    </source>
</evidence>
<reference evidence="1" key="2">
    <citation type="journal article" date="2017" name="J. Med. Entomol.">
        <title>Transcriptome Analysis of the Triatoma infestans (Hemiptera: Reduviidae) Integument.</title>
        <authorList>
            <person name="Calderon-Fernandez G.M."/>
            <person name="Moriconi D.E."/>
            <person name="Dulbecco A.B."/>
            <person name="Juarez M.P."/>
        </authorList>
    </citation>
    <scope>NUCLEOTIDE SEQUENCE</scope>
    <source>
        <strain evidence="1">Int1</strain>
        <tissue evidence="1">Integument</tissue>
    </source>
</reference>
<accession>A0A170U9P7</accession>
<name>A0A170U9P7_TRIIF</name>
<dbReference type="AlphaFoldDB" id="A0A170U9P7"/>
<dbReference type="PANTHER" id="PTHR31511">
    <property type="entry name" value="PROTEIN CBG23764"/>
    <property type="match status" value="1"/>
</dbReference>
<proteinExistence type="predicted"/>
<organism evidence="1">
    <name type="scientific">Triatoma infestans</name>
    <name type="common">Assassin bug</name>
    <dbReference type="NCBI Taxonomy" id="30076"/>
    <lineage>
        <taxon>Eukaryota</taxon>
        <taxon>Metazoa</taxon>
        <taxon>Ecdysozoa</taxon>
        <taxon>Arthropoda</taxon>
        <taxon>Hexapoda</taxon>
        <taxon>Insecta</taxon>
        <taxon>Pterygota</taxon>
        <taxon>Neoptera</taxon>
        <taxon>Paraneoptera</taxon>
        <taxon>Hemiptera</taxon>
        <taxon>Heteroptera</taxon>
        <taxon>Panheteroptera</taxon>
        <taxon>Cimicomorpha</taxon>
        <taxon>Reduviidae</taxon>
        <taxon>Triatominae</taxon>
        <taxon>Triatoma</taxon>
    </lineage>
</organism>
<sequence>VRKAIKLYKTKNKAIFRDTDIEDFLKTEFTKLSNEMEEAALERSGWQLVGIDGLRLRINKYTPLNVSSYIKLPEAIARKKACINPENNINMQSKYAILAKFVQKDPQRVSKYKQLVHRYDFSCVSYPTPLQQIKKFEKANNISINVFALEEDNKVYPIKVVKEEKLDHR</sequence>
<dbReference type="PANTHER" id="PTHR31511:SF12">
    <property type="entry name" value="RHO TERMINATION FACTOR N-TERMINAL DOMAIN-CONTAINING PROTEIN"/>
    <property type="match status" value="1"/>
</dbReference>
<reference evidence="1" key="1">
    <citation type="submission" date="2016-04" db="EMBL/GenBank/DDBJ databases">
        <authorList>
            <person name="Calderon-Fernandez G.M.Sr."/>
        </authorList>
    </citation>
    <scope>NUCLEOTIDE SEQUENCE</scope>
    <source>
        <strain evidence="1">Int1</strain>
        <tissue evidence="1">Integument</tissue>
    </source>
</reference>